<dbReference type="CDD" id="cd03424">
    <property type="entry name" value="NUDIX_ADPRase_Nudt5_UGPPase_Nudt14"/>
    <property type="match status" value="1"/>
</dbReference>
<dbReference type="PANTHER" id="PTHR11839:SF18">
    <property type="entry name" value="NUDIX HYDROLASE DOMAIN-CONTAINING PROTEIN"/>
    <property type="match status" value="1"/>
</dbReference>
<evidence type="ECO:0000256" key="3">
    <source>
        <dbReference type="ARBA" id="ARBA00007275"/>
    </source>
</evidence>
<dbReference type="Pfam" id="PF00293">
    <property type="entry name" value="NUDIX"/>
    <property type="match status" value="1"/>
</dbReference>
<evidence type="ECO:0000256" key="2">
    <source>
        <dbReference type="ARBA" id="ARBA00001946"/>
    </source>
</evidence>
<gene>
    <name evidence="9" type="ORF">J3U87_28685</name>
</gene>
<dbReference type="GO" id="GO:0005829">
    <property type="term" value="C:cytosol"/>
    <property type="evidence" value="ECO:0007669"/>
    <property type="project" value="TreeGrafter"/>
</dbReference>
<dbReference type="GO" id="GO:0006753">
    <property type="term" value="P:nucleoside phosphate metabolic process"/>
    <property type="evidence" value="ECO:0007669"/>
    <property type="project" value="TreeGrafter"/>
</dbReference>
<dbReference type="InterPro" id="IPR000086">
    <property type="entry name" value="NUDIX_hydrolase_dom"/>
</dbReference>
<keyword evidence="5 9" id="KW-0378">Hydrolase</keyword>
<dbReference type="GO" id="GO:0016787">
    <property type="term" value="F:hydrolase activity"/>
    <property type="evidence" value="ECO:0007669"/>
    <property type="project" value="UniProtKB-KW"/>
</dbReference>
<organism evidence="9 10">
    <name type="scientific">Sulfidibacter corallicola</name>
    <dbReference type="NCBI Taxonomy" id="2818388"/>
    <lineage>
        <taxon>Bacteria</taxon>
        <taxon>Pseudomonadati</taxon>
        <taxon>Acidobacteriota</taxon>
        <taxon>Holophagae</taxon>
        <taxon>Acanthopleuribacterales</taxon>
        <taxon>Acanthopleuribacteraceae</taxon>
        <taxon>Sulfidibacter</taxon>
    </lineage>
</organism>
<proteinExistence type="inferred from homology"/>
<sequence length="182" mass="20292">MDRRSEPPQPTILARGDFVQLVRDGHWEYAERHNATGVVVIVAVTDRHELVLVEQYRPAIGSRVVEMPAGLVGDIPGEERESMERAARRELLEETGYEAGSWEFLTEGPPCSGMVSEIISLYLARDLTKVGEGGGDETEDIQVHVVPLEDIDGWLEDKRRNGVAIDPKTYGGLYFALRRTST</sequence>
<feature type="domain" description="Nudix hydrolase" evidence="8">
    <location>
        <begin position="31"/>
        <end position="169"/>
    </location>
</feature>
<comment type="cofactor">
    <cofactor evidence="2">
        <name>Mg(2+)</name>
        <dbReference type="ChEBI" id="CHEBI:18420"/>
    </cofactor>
</comment>
<reference evidence="9" key="1">
    <citation type="submission" date="2021-03" db="EMBL/GenBank/DDBJ databases">
        <title>Acanthopleuribacteraceae sp. M133.</title>
        <authorList>
            <person name="Wang G."/>
        </authorList>
    </citation>
    <scope>NUCLEOTIDE SEQUENCE</scope>
    <source>
        <strain evidence="9">M133</strain>
    </source>
</reference>
<accession>A0A8A4TJ08</accession>
<comment type="similarity">
    <text evidence="3">Belongs to the Nudix hydrolase family. NudK subfamily.</text>
</comment>
<dbReference type="Gene3D" id="3.90.79.10">
    <property type="entry name" value="Nucleoside Triphosphate Pyrophosphohydrolase"/>
    <property type="match status" value="1"/>
</dbReference>
<dbReference type="RefSeq" id="WP_237379214.1">
    <property type="nucleotide sequence ID" value="NZ_CP071793.1"/>
</dbReference>
<evidence type="ECO:0000256" key="5">
    <source>
        <dbReference type="ARBA" id="ARBA00022801"/>
    </source>
</evidence>
<dbReference type="InterPro" id="IPR015797">
    <property type="entry name" value="NUDIX_hydrolase-like_dom_sf"/>
</dbReference>
<dbReference type="GO" id="GO:0019693">
    <property type="term" value="P:ribose phosphate metabolic process"/>
    <property type="evidence" value="ECO:0007669"/>
    <property type="project" value="TreeGrafter"/>
</dbReference>
<evidence type="ECO:0000313" key="9">
    <source>
        <dbReference type="EMBL" id="QTD49583.1"/>
    </source>
</evidence>
<keyword evidence="10" id="KW-1185">Reference proteome</keyword>
<dbReference type="SUPFAM" id="SSF55811">
    <property type="entry name" value="Nudix"/>
    <property type="match status" value="1"/>
</dbReference>
<dbReference type="PROSITE" id="PS51462">
    <property type="entry name" value="NUDIX"/>
    <property type="match status" value="1"/>
</dbReference>
<dbReference type="AlphaFoldDB" id="A0A8A4TJ08"/>
<protein>
    <recommendedName>
        <fullName evidence="4">GDP-mannose pyrophosphatase</fullName>
    </recommendedName>
    <alternativeName>
        <fullName evidence="6">GDP-mannose hydrolase</fullName>
    </alternativeName>
    <alternativeName>
        <fullName evidence="7">GDPMK</fullName>
    </alternativeName>
</protein>
<comment type="catalytic activity">
    <reaction evidence="1">
        <text>GDP-alpha-D-mannose + H2O = alpha-D-mannose 1-phosphate + GMP + 2 H(+)</text>
        <dbReference type="Rhea" id="RHEA:27978"/>
        <dbReference type="ChEBI" id="CHEBI:15377"/>
        <dbReference type="ChEBI" id="CHEBI:15378"/>
        <dbReference type="ChEBI" id="CHEBI:57527"/>
        <dbReference type="ChEBI" id="CHEBI:58115"/>
        <dbReference type="ChEBI" id="CHEBI:58409"/>
    </reaction>
</comment>
<name>A0A8A4TJ08_SULCO</name>
<evidence type="ECO:0000259" key="8">
    <source>
        <dbReference type="PROSITE" id="PS51462"/>
    </source>
</evidence>
<dbReference type="Proteomes" id="UP000663929">
    <property type="component" value="Chromosome"/>
</dbReference>
<evidence type="ECO:0000256" key="6">
    <source>
        <dbReference type="ARBA" id="ARBA00032162"/>
    </source>
</evidence>
<evidence type="ECO:0000256" key="4">
    <source>
        <dbReference type="ARBA" id="ARBA00016377"/>
    </source>
</evidence>
<evidence type="ECO:0000313" key="10">
    <source>
        <dbReference type="Proteomes" id="UP000663929"/>
    </source>
</evidence>
<dbReference type="KEGG" id="scor:J3U87_28685"/>
<evidence type="ECO:0000256" key="7">
    <source>
        <dbReference type="ARBA" id="ARBA00032272"/>
    </source>
</evidence>
<dbReference type="PANTHER" id="PTHR11839">
    <property type="entry name" value="UDP/ADP-SUGAR PYROPHOSPHATASE"/>
    <property type="match status" value="1"/>
</dbReference>
<evidence type="ECO:0000256" key="1">
    <source>
        <dbReference type="ARBA" id="ARBA00000847"/>
    </source>
</evidence>
<dbReference type="EMBL" id="CP071793">
    <property type="protein sequence ID" value="QTD49583.1"/>
    <property type="molecule type" value="Genomic_DNA"/>
</dbReference>